<feature type="signal peptide" evidence="1">
    <location>
        <begin position="1"/>
        <end position="22"/>
    </location>
</feature>
<dbReference type="AlphaFoldDB" id="A0A1M5F7Z7"/>
<dbReference type="EMBL" id="FQUM01000011">
    <property type="protein sequence ID" value="SHF87627.1"/>
    <property type="molecule type" value="Genomic_DNA"/>
</dbReference>
<proteinExistence type="predicted"/>
<gene>
    <name evidence="2" type="ORF">SAMN05444274_11156</name>
</gene>
<evidence type="ECO:0000313" key="2">
    <source>
        <dbReference type="EMBL" id="SHF87627.1"/>
    </source>
</evidence>
<keyword evidence="3" id="KW-1185">Reference proteome</keyword>
<evidence type="ECO:0000313" key="3">
    <source>
        <dbReference type="Proteomes" id="UP000184164"/>
    </source>
</evidence>
<protein>
    <submittedName>
        <fullName evidence="2">Uncharacterized protein</fullName>
    </submittedName>
</protein>
<dbReference type="Proteomes" id="UP000184164">
    <property type="component" value="Unassembled WGS sequence"/>
</dbReference>
<feature type="chain" id="PRO_5012996857" evidence="1">
    <location>
        <begin position="23"/>
        <end position="127"/>
    </location>
</feature>
<reference evidence="2 3" key="1">
    <citation type="submission" date="2016-11" db="EMBL/GenBank/DDBJ databases">
        <authorList>
            <person name="Jaros S."/>
            <person name="Januszkiewicz K."/>
            <person name="Wedrychowicz H."/>
        </authorList>
    </citation>
    <scope>NUCLEOTIDE SEQUENCE [LARGE SCALE GENOMIC DNA]</scope>
    <source>
        <strain evidence="2 3">DSM 26910</strain>
    </source>
</reference>
<keyword evidence="1" id="KW-0732">Signal</keyword>
<dbReference type="RefSeq" id="WP_139249782.1">
    <property type="nucleotide sequence ID" value="NZ_FQUM01000011.1"/>
</dbReference>
<dbReference type="OrthoDB" id="773029at2"/>
<accession>A0A1M5F7Z7</accession>
<organism evidence="2 3">
    <name type="scientific">Mariniphaga anaerophila</name>
    <dbReference type="NCBI Taxonomy" id="1484053"/>
    <lineage>
        <taxon>Bacteria</taxon>
        <taxon>Pseudomonadati</taxon>
        <taxon>Bacteroidota</taxon>
        <taxon>Bacteroidia</taxon>
        <taxon>Marinilabiliales</taxon>
        <taxon>Prolixibacteraceae</taxon>
        <taxon>Mariniphaga</taxon>
    </lineage>
</organism>
<dbReference type="STRING" id="1484053.SAMN05444274_11156"/>
<sequence length="127" mass="14503">MYKFRILILLIGIALISTSSKKAHTNEMSGDECDVVNFYEAIEPETGMKVLTSGGDLEEPELLLLPTEFEEGVYEIEITREESNLYEIEGTAYYIETKFCYDFASRDEAILKVKSNISFQKGTLFFE</sequence>
<name>A0A1M5F7Z7_9BACT</name>
<evidence type="ECO:0000256" key="1">
    <source>
        <dbReference type="SAM" id="SignalP"/>
    </source>
</evidence>